<organism evidence="1 2">
    <name type="scientific">Natronorubrum aibiense</name>
    <dbReference type="NCBI Taxonomy" id="348826"/>
    <lineage>
        <taxon>Archaea</taxon>
        <taxon>Methanobacteriati</taxon>
        <taxon>Methanobacteriota</taxon>
        <taxon>Stenosarchaea group</taxon>
        <taxon>Halobacteria</taxon>
        <taxon>Halobacteriales</taxon>
        <taxon>Natrialbaceae</taxon>
        <taxon>Natronorubrum</taxon>
    </lineage>
</organism>
<evidence type="ECO:0000313" key="2">
    <source>
        <dbReference type="Proteomes" id="UP000326170"/>
    </source>
</evidence>
<geneLocation type="plasmid" evidence="1 2">
    <name>unnamed1</name>
</geneLocation>
<gene>
    <name evidence="1" type="ORF">GCU68_18735</name>
</gene>
<name>A0A5P9P986_9EURY</name>
<proteinExistence type="predicted"/>
<dbReference type="Proteomes" id="UP000326170">
    <property type="component" value="Plasmid unnamed1"/>
</dbReference>
<dbReference type="EMBL" id="CP045489">
    <property type="protein sequence ID" value="QFU84557.1"/>
    <property type="molecule type" value="Genomic_DNA"/>
</dbReference>
<keyword evidence="1" id="KW-0614">Plasmid</keyword>
<sequence length="172" mass="19469">MATTGPQTTIAVFETDISPATAAEILIKTDEKMVDATADSLVYYPYHVFGFDLHAEALLDEFDDRIYCGIDLCNDKEVFIDEVPNTMEQVVDEEAIVPPETGIRDPEQTARAYLMELARKELRVGSPPDLTVVENRRIHRPFHVVTCETTTEQRLTYIVDAVTGDFHRVYLD</sequence>
<accession>A0A5P9P986</accession>
<dbReference type="GeneID" id="42303096"/>
<dbReference type="KEGG" id="nas:GCU68_18735"/>
<evidence type="ECO:0000313" key="1">
    <source>
        <dbReference type="EMBL" id="QFU84557.1"/>
    </source>
</evidence>
<evidence type="ECO:0008006" key="3">
    <source>
        <dbReference type="Google" id="ProtNLM"/>
    </source>
</evidence>
<protein>
    <recommendedName>
        <fullName evidence="3">PepSY domain-containing protein</fullName>
    </recommendedName>
</protein>
<keyword evidence="2" id="KW-1185">Reference proteome</keyword>
<reference evidence="1 2" key="1">
    <citation type="journal article" date="2007" name="Int. J. Syst. Evol. Microbiol.">
        <title>Natronorubrum sulfidifaciens sp. nov., an extremely haloalkaliphilic archaeon isolated from Aiding salt lake in Xin-Jiang, China.</title>
        <authorList>
            <person name="Cui H.L."/>
            <person name="Tohty D."/>
            <person name="Liu H.C."/>
            <person name="Liu S.J."/>
            <person name="Oren A."/>
            <person name="Zhou P.J."/>
        </authorList>
    </citation>
    <scope>NUCLEOTIDE SEQUENCE [LARGE SCALE GENOMIC DNA]</scope>
    <source>
        <strain evidence="1 2">7-3</strain>
        <plasmid evidence="1">unnamed1</plasmid>
    </source>
</reference>
<dbReference type="RefSeq" id="WP_152944086.1">
    <property type="nucleotide sequence ID" value="NZ_CP045489.1"/>
</dbReference>
<dbReference type="OrthoDB" id="202016at2157"/>
<dbReference type="AlphaFoldDB" id="A0A5P9P986"/>